<proteinExistence type="predicted"/>
<organism evidence="1 2">
    <name type="scientific">Pistacia atlantica</name>
    <dbReference type="NCBI Taxonomy" id="434234"/>
    <lineage>
        <taxon>Eukaryota</taxon>
        <taxon>Viridiplantae</taxon>
        <taxon>Streptophyta</taxon>
        <taxon>Embryophyta</taxon>
        <taxon>Tracheophyta</taxon>
        <taxon>Spermatophyta</taxon>
        <taxon>Magnoliopsida</taxon>
        <taxon>eudicotyledons</taxon>
        <taxon>Gunneridae</taxon>
        <taxon>Pentapetalae</taxon>
        <taxon>rosids</taxon>
        <taxon>malvids</taxon>
        <taxon>Sapindales</taxon>
        <taxon>Anacardiaceae</taxon>
        <taxon>Pistacia</taxon>
    </lineage>
</organism>
<name>A0ACC1BJR1_9ROSI</name>
<comment type="caution">
    <text evidence="1">The sequence shown here is derived from an EMBL/GenBank/DDBJ whole genome shotgun (WGS) entry which is preliminary data.</text>
</comment>
<gene>
    <name evidence="1" type="ORF">Patl1_21368</name>
</gene>
<accession>A0ACC1BJR1</accession>
<evidence type="ECO:0000313" key="1">
    <source>
        <dbReference type="EMBL" id="KAJ0099082.1"/>
    </source>
</evidence>
<reference evidence="2" key="1">
    <citation type="journal article" date="2023" name="G3 (Bethesda)">
        <title>Genome assembly and association tests identify interacting loci associated with vigor, precocity, and sex in interspecific pistachio rootstocks.</title>
        <authorList>
            <person name="Palmer W."/>
            <person name="Jacygrad E."/>
            <person name="Sagayaradj S."/>
            <person name="Cavanaugh K."/>
            <person name="Han R."/>
            <person name="Bertier L."/>
            <person name="Beede B."/>
            <person name="Kafkas S."/>
            <person name="Golino D."/>
            <person name="Preece J."/>
            <person name="Michelmore R."/>
        </authorList>
    </citation>
    <scope>NUCLEOTIDE SEQUENCE [LARGE SCALE GENOMIC DNA]</scope>
</reference>
<sequence>MRPNLILLPPEILISVHITSIYSNMCRLMIKRSNEFYIFLLHYLTLTYDIGQIFCKIIEPYSKLVSNIVIHACSVSFDA</sequence>
<protein>
    <submittedName>
        <fullName evidence="1">Uncharacterized protein</fullName>
    </submittedName>
</protein>
<keyword evidence="2" id="KW-1185">Reference proteome</keyword>
<dbReference type="EMBL" id="CM047900">
    <property type="protein sequence ID" value="KAJ0099082.1"/>
    <property type="molecule type" value="Genomic_DNA"/>
</dbReference>
<evidence type="ECO:0000313" key="2">
    <source>
        <dbReference type="Proteomes" id="UP001164250"/>
    </source>
</evidence>
<dbReference type="Proteomes" id="UP001164250">
    <property type="component" value="Chromosome 4"/>
</dbReference>